<feature type="transmembrane region" description="Helical" evidence="9">
    <location>
        <begin position="219"/>
        <end position="237"/>
    </location>
</feature>
<keyword evidence="12" id="KW-1185">Reference proteome</keyword>
<dbReference type="PANTHER" id="PTHR22763:SF183">
    <property type="entry name" value="RING-TYPE DOMAIN-CONTAINING PROTEIN"/>
    <property type="match status" value="1"/>
</dbReference>
<dbReference type="AlphaFoldDB" id="A0A6J8CS26"/>
<evidence type="ECO:0000256" key="1">
    <source>
        <dbReference type="ARBA" id="ARBA00004141"/>
    </source>
</evidence>
<keyword evidence="5" id="KW-0862">Zinc</keyword>
<dbReference type="PANTHER" id="PTHR22763">
    <property type="entry name" value="RING ZINC FINGER PROTEIN"/>
    <property type="match status" value="1"/>
</dbReference>
<dbReference type="GO" id="GO:0012505">
    <property type="term" value="C:endomembrane system"/>
    <property type="evidence" value="ECO:0007669"/>
    <property type="project" value="TreeGrafter"/>
</dbReference>
<dbReference type="Pfam" id="PF13923">
    <property type="entry name" value="zf-C3HC4_2"/>
    <property type="match status" value="1"/>
</dbReference>
<feature type="transmembrane region" description="Helical" evidence="9">
    <location>
        <begin position="139"/>
        <end position="156"/>
    </location>
</feature>
<dbReference type="EMBL" id="CACVKT020005960">
    <property type="protein sequence ID" value="CAC5398591.1"/>
    <property type="molecule type" value="Genomic_DNA"/>
</dbReference>
<dbReference type="Proteomes" id="UP000507470">
    <property type="component" value="Unassembled WGS sequence"/>
</dbReference>
<dbReference type="InterPro" id="IPR001841">
    <property type="entry name" value="Znf_RING"/>
</dbReference>
<keyword evidence="3" id="KW-0479">Metal-binding</keyword>
<dbReference type="SMART" id="SM00184">
    <property type="entry name" value="RING"/>
    <property type="match status" value="1"/>
</dbReference>
<feature type="transmembrane region" description="Helical" evidence="9">
    <location>
        <begin position="443"/>
        <end position="468"/>
    </location>
</feature>
<feature type="transmembrane region" description="Helical" evidence="9">
    <location>
        <begin position="115"/>
        <end position="133"/>
    </location>
</feature>
<dbReference type="OrthoDB" id="8062037at2759"/>
<dbReference type="Pfam" id="PF13705">
    <property type="entry name" value="TRC8_N"/>
    <property type="match status" value="1"/>
</dbReference>
<gene>
    <name evidence="11" type="ORF">MCOR_32956</name>
</gene>
<keyword evidence="6 9" id="KW-1133">Transmembrane helix</keyword>
<reference evidence="11 12" key="1">
    <citation type="submission" date="2020-06" db="EMBL/GenBank/DDBJ databases">
        <authorList>
            <person name="Li R."/>
            <person name="Bekaert M."/>
        </authorList>
    </citation>
    <scope>NUCLEOTIDE SEQUENCE [LARGE SCALE GENOMIC DNA]</scope>
    <source>
        <strain evidence="12">wild</strain>
    </source>
</reference>
<feature type="transmembrane region" description="Helical" evidence="9">
    <location>
        <begin position="474"/>
        <end position="496"/>
    </location>
</feature>
<evidence type="ECO:0000313" key="11">
    <source>
        <dbReference type="EMBL" id="CAC5398591.1"/>
    </source>
</evidence>
<dbReference type="Gene3D" id="3.30.40.10">
    <property type="entry name" value="Zinc/RING finger domain, C3HC4 (zinc finger)"/>
    <property type="match status" value="1"/>
</dbReference>
<evidence type="ECO:0000256" key="8">
    <source>
        <dbReference type="PROSITE-ProRule" id="PRU00175"/>
    </source>
</evidence>
<dbReference type="PROSITE" id="PS50089">
    <property type="entry name" value="ZF_RING_2"/>
    <property type="match status" value="1"/>
</dbReference>
<name>A0A6J8CS26_MYTCO</name>
<keyword evidence="7 9" id="KW-0472">Membrane</keyword>
<evidence type="ECO:0000256" key="5">
    <source>
        <dbReference type="ARBA" id="ARBA00022833"/>
    </source>
</evidence>
<comment type="subcellular location">
    <subcellularLocation>
        <location evidence="1">Membrane</location>
        <topology evidence="1">Multi-pass membrane protein</topology>
    </subcellularLocation>
</comment>
<dbReference type="GO" id="GO:0043161">
    <property type="term" value="P:proteasome-mediated ubiquitin-dependent protein catabolic process"/>
    <property type="evidence" value="ECO:0007669"/>
    <property type="project" value="TreeGrafter"/>
</dbReference>
<dbReference type="SUPFAM" id="SSF57850">
    <property type="entry name" value="RING/U-box"/>
    <property type="match status" value="1"/>
</dbReference>
<feature type="transmembrane region" description="Helical" evidence="9">
    <location>
        <begin position="368"/>
        <end position="392"/>
    </location>
</feature>
<evidence type="ECO:0000259" key="10">
    <source>
        <dbReference type="PROSITE" id="PS50089"/>
    </source>
</evidence>
<dbReference type="SMART" id="SM00744">
    <property type="entry name" value="RINGv"/>
    <property type="match status" value="1"/>
</dbReference>
<feature type="transmembrane region" description="Helical" evidence="9">
    <location>
        <begin position="404"/>
        <end position="423"/>
    </location>
</feature>
<evidence type="ECO:0000256" key="3">
    <source>
        <dbReference type="ARBA" id="ARBA00022723"/>
    </source>
</evidence>
<feature type="domain" description="RING-type" evidence="10">
    <location>
        <begin position="522"/>
        <end position="560"/>
    </location>
</feature>
<feature type="transmembrane region" description="Helical" evidence="9">
    <location>
        <begin position="249"/>
        <end position="276"/>
    </location>
</feature>
<keyword evidence="4 8" id="KW-0863">Zinc-finger</keyword>
<feature type="transmembrane region" description="Helical" evidence="9">
    <location>
        <begin position="163"/>
        <end position="183"/>
    </location>
</feature>
<feature type="transmembrane region" description="Helical" evidence="9">
    <location>
        <begin position="58"/>
        <end position="79"/>
    </location>
</feature>
<dbReference type="GO" id="GO:0016020">
    <property type="term" value="C:membrane"/>
    <property type="evidence" value="ECO:0007669"/>
    <property type="project" value="UniProtKB-SubCell"/>
</dbReference>
<keyword evidence="11" id="KW-0012">Acyltransferase</keyword>
<dbReference type="InterPro" id="IPR013083">
    <property type="entry name" value="Znf_RING/FYVE/PHD"/>
</dbReference>
<keyword evidence="2 9" id="KW-0812">Transmembrane</keyword>
<dbReference type="EC" id="2.3.2.27" evidence="11"/>
<dbReference type="InterPro" id="IPR025754">
    <property type="entry name" value="TRC8_N_dom"/>
</dbReference>
<evidence type="ECO:0000256" key="4">
    <source>
        <dbReference type="ARBA" id="ARBA00022771"/>
    </source>
</evidence>
<sequence length="566" mass="65211">MDIYVSSSWVLPIGLNNKGSDGNKHWENILALSIRVAFLGFLDTIFRYSYQYLGWASYIVRCLGLLTLLVVTGLPYSILLTVFRFMLVTSNIIIAWVVTSLFIKFGETPEYPVHILIILKLVQISLILFYYWFNDVTTFYRFAVYFYLFFIGGTVLQISPGWIFNAFTIVTILFLVLLCLHVFENGILSPEEKRHINLHIQRLGGLEFDDINIFHRKEFSTYFIVLCTVCLINNLFVVGIDQDINKTKLVFYATLGMCCCSVISVMAFSTISIVIFKQQLKFCYLTVKGRYEFTEEELGLHILYIVTVYLCTTDMIFFDMKPLDRGIFLSSRFVYLAALSLECCSVLIEKASMDVAAMQASGFSTLRVIGMHMAFCIGSVSILYGLLVQYSMEDLGIFLSTSNFVFIFIRTVASLFIFCLYKFDEIRQEFRENFDEVIFYARVTVSTIQIVIQMATACVGVRTVFYGFYTWLDLYRLLVMCLVIVFLEVIILLNAIRQRKRVMAYTTKLEDAPVSQLNSNDCRICFEEMMKGKVTSCGHSFHEICLRKWLNTRMVCPLCNTSIVIQ</sequence>
<evidence type="ECO:0000256" key="6">
    <source>
        <dbReference type="ARBA" id="ARBA00022989"/>
    </source>
</evidence>
<evidence type="ECO:0000313" key="12">
    <source>
        <dbReference type="Proteomes" id="UP000507470"/>
    </source>
</evidence>
<accession>A0A6J8CS26</accession>
<evidence type="ECO:0000256" key="2">
    <source>
        <dbReference type="ARBA" id="ARBA00022692"/>
    </source>
</evidence>
<protein>
    <submittedName>
        <fullName evidence="11">RNF145</fullName>
        <ecNumber evidence="11">2.3.2.27</ecNumber>
    </submittedName>
</protein>
<proteinExistence type="predicted"/>
<evidence type="ECO:0000256" key="7">
    <source>
        <dbReference type="ARBA" id="ARBA00023136"/>
    </source>
</evidence>
<feature type="transmembrane region" description="Helical" evidence="9">
    <location>
        <begin position="298"/>
        <end position="318"/>
    </location>
</feature>
<dbReference type="GO" id="GO:0061630">
    <property type="term" value="F:ubiquitin protein ligase activity"/>
    <property type="evidence" value="ECO:0007669"/>
    <property type="project" value="UniProtKB-EC"/>
</dbReference>
<evidence type="ECO:0000256" key="9">
    <source>
        <dbReference type="SAM" id="Phobius"/>
    </source>
</evidence>
<keyword evidence="11" id="KW-0808">Transferase</keyword>
<feature type="transmembrane region" description="Helical" evidence="9">
    <location>
        <begin position="85"/>
        <end position="103"/>
    </location>
</feature>
<dbReference type="InterPro" id="IPR050731">
    <property type="entry name" value="HRD1_E3_ubiq-ligases"/>
</dbReference>
<dbReference type="GO" id="GO:0008270">
    <property type="term" value="F:zinc ion binding"/>
    <property type="evidence" value="ECO:0007669"/>
    <property type="project" value="UniProtKB-KW"/>
</dbReference>
<dbReference type="InterPro" id="IPR011016">
    <property type="entry name" value="Znf_RING-CH"/>
</dbReference>
<organism evidence="11 12">
    <name type="scientific">Mytilus coruscus</name>
    <name type="common">Sea mussel</name>
    <dbReference type="NCBI Taxonomy" id="42192"/>
    <lineage>
        <taxon>Eukaryota</taxon>
        <taxon>Metazoa</taxon>
        <taxon>Spiralia</taxon>
        <taxon>Lophotrochozoa</taxon>
        <taxon>Mollusca</taxon>
        <taxon>Bivalvia</taxon>
        <taxon>Autobranchia</taxon>
        <taxon>Pteriomorphia</taxon>
        <taxon>Mytilida</taxon>
        <taxon>Mytiloidea</taxon>
        <taxon>Mytilidae</taxon>
        <taxon>Mytilinae</taxon>
        <taxon>Mytilus</taxon>
    </lineage>
</organism>